<evidence type="ECO:0000256" key="17">
    <source>
        <dbReference type="RuleBase" id="RU003403"/>
    </source>
</evidence>
<dbReference type="InterPro" id="IPR050175">
    <property type="entry name" value="Complex_I_Subunit_2"/>
</dbReference>
<evidence type="ECO:0000256" key="2">
    <source>
        <dbReference type="ARBA" id="ARBA00007012"/>
    </source>
</evidence>
<reference evidence="20" key="1">
    <citation type="submission" date="2015-10" db="EMBL/GenBank/DDBJ databases">
        <title>Mitochondrial genome of the Common burrowing snake Achalinus spinalis (Reptilia: Xenodermatidae).</title>
        <authorList>
            <person name="Wang D."/>
            <person name="Yang D."/>
            <person name="Huang S."/>
        </authorList>
    </citation>
    <scope>NUCLEOTIDE SEQUENCE</scope>
</reference>
<feature type="domain" description="NADH dehydrogenase subunit 2 C-terminal" evidence="19">
    <location>
        <begin position="288"/>
        <end position="341"/>
    </location>
</feature>
<keyword evidence="11 17" id="KW-1133">Transmembrane helix</keyword>
<keyword evidence="13 17" id="KW-0830">Ubiquinone</keyword>
<keyword evidence="5" id="KW-0813">Transport</keyword>
<sequence>MNPLSWSLLLTTIISSTLLVASSTHWLMIWACLEINTLSMIPMISKLNHPRATEAATKYFLTQTLASMTIMLTATMTALDSSQWTIYQTNNLTTLTTLALMMKIAAAPFHFWLPEVTQGSSTMTALTILTWQKLAPLIILLSLSNSTNHSLLMVSATMSVTAGGLGGLNQTQLRKLMAFSSIAHTGWILATMTTAPTISTTTFIIYTTTTTPIFILLHSTTSTTIKDLGNMWTSTPQLTLALSITILSLSGLPPLTGFMPKWLILNKMISMNLMIEAILMAITSLLSLYIYMRLTYIITMTTTPNTTTLSMKWRTPNKITPLLTPTLITLSIITLPLCPNI</sequence>
<keyword evidence="12 17" id="KW-0520">NAD</keyword>
<comment type="function">
    <text evidence="17">Core subunit of the mitochondrial membrane respiratory chain NADH dehydrogenase (Complex I) which catalyzes electron transfer from NADH through the respiratory chain, using ubiquinone as an electron acceptor. Essential for the catalytic activity and assembly of complex I.</text>
</comment>
<comment type="similarity">
    <text evidence="2 17">Belongs to the complex I subunit 2 family.</text>
</comment>
<evidence type="ECO:0000256" key="1">
    <source>
        <dbReference type="ARBA" id="ARBA00004448"/>
    </source>
</evidence>
<dbReference type="GO" id="GO:0008137">
    <property type="term" value="F:NADH dehydrogenase (ubiquinone) activity"/>
    <property type="evidence" value="ECO:0007669"/>
    <property type="project" value="UniProtKB-EC"/>
</dbReference>
<dbReference type="CTD" id="4536"/>
<feature type="domain" description="NADH:quinone oxidoreductase/Mrp antiporter transmembrane" evidence="18">
    <location>
        <begin position="23"/>
        <end position="287"/>
    </location>
</feature>
<feature type="transmembrane region" description="Helical" evidence="17">
    <location>
        <begin position="277"/>
        <end position="299"/>
    </location>
</feature>
<feature type="transmembrane region" description="Helical" evidence="17">
    <location>
        <begin position="91"/>
        <end position="113"/>
    </location>
</feature>
<evidence type="ECO:0000256" key="12">
    <source>
        <dbReference type="ARBA" id="ARBA00023027"/>
    </source>
</evidence>
<dbReference type="PRINTS" id="PR01436">
    <property type="entry name" value="NADHDHGNASE2"/>
</dbReference>
<dbReference type="InterPro" id="IPR010933">
    <property type="entry name" value="NADH_DH_su2_C"/>
</dbReference>
<evidence type="ECO:0000259" key="18">
    <source>
        <dbReference type="Pfam" id="PF00361"/>
    </source>
</evidence>
<evidence type="ECO:0000256" key="8">
    <source>
        <dbReference type="ARBA" id="ARBA00022792"/>
    </source>
</evidence>
<dbReference type="RefSeq" id="YP_009328322.1">
    <property type="nucleotide sequence ID" value="NC_032084.1"/>
</dbReference>
<dbReference type="GeneID" id="30514466"/>
<evidence type="ECO:0000256" key="16">
    <source>
        <dbReference type="ARBA" id="ARBA00049551"/>
    </source>
</evidence>
<geneLocation type="mitochondrion" evidence="20"/>
<proteinExistence type="inferred from homology"/>
<comment type="catalytic activity">
    <reaction evidence="16 17">
        <text>a ubiquinone + NADH + 5 H(+)(in) = a ubiquinol + NAD(+) + 4 H(+)(out)</text>
        <dbReference type="Rhea" id="RHEA:29091"/>
        <dbReference type="Rhea" id="RHEA-COMP:9565"/>
        <dbReference type="Rhea" id="RHEA-COMP:9566"/>
        <dbReference type="ChEBI" id="CHEBI:15378"/>
        <dbReference type="ChEBI" id="CHEBI:16389"/>
        <dbReference type="ChEBI" id="CHEBI:17976"/>
        <dbReference type="ChEBI" id="CHEBI:57540"/>
        <dbReference type="ChEBI" id="CHEBI:57945"/>
        <dbReference type="EC" id="7.1.1.2"/>
    </reaction>
</comment>
<dbReference type="Pfam" id="PF00361">
    <property type="entry name" value="Proton_antipo_M"/>
    <property type="match status" value="1"/>
</dbReference>
<name>A0A1I9KE61_9SAUR</name>
<dbReference type="EC" id="7.1.1.2" evidence="3 17"/>
<feature type="transmembrane region" description="Helical" evidence="17">
    <location>
        <begin position="6"/>
        <end position="33"/>
    </location>
</feature>
<protein>
    <recommendedName>
        <fullName evidence="4 17">NADH-ubiquinone oxidoreductase chain 2</fullName>
        <ecNumber evidence="3 17">7.1.1.2</ecNumber>
    </recommendedName>
</protein>
<keyword evidence="8 17" id="KW-0999">Mitochondrion inner membrane</keyword>
<evidence type="ECO:0000313" key="20">
    <source>
        <dbReference type="EMBL" id="ALM54907.1"/>
    </source>
</evidence>
<evidence type="ECO:0000259" key="19">
    <source>
        <dbReference type="Pfam" id="PF06444"/>
    </source>
</evidence>
<dbReference type="EMBL" id="KT897594">
    <property type="protein sequence ID" value="ALM54907.1"/>
    <property type="molecule type" value="Genomic_DNA"/>
</dbReference>
<keyword evidence="15 17" id="KW-0472">Membrane</keyword>
<evidence type="ECO:0000256" key="5">
    <source>
        <dbReference type="ARBA" id="ARBA00022448"/>
    </source>
</evidence>
<evidence type="ECO:0000256" key="15">
    <source>
        <dbReference type="ARBA" id="ARBA00023136"/>
    </source>
</evidence>
<dbReference type="GO" id="GO:0006120">
    <property type="term" value="P:mitochondrial electron transport, NADH to ubiquinone"/>
    <property type="evidence" value="ECO:0007669"/>
    <property type="project" value="InterPro"/>
</dbReference>
<evidence type="ECO:0000256" key="6">
    <source>
        <dbReference type="ARBA" id="ARBA00022660"/>
    </source>
</evidence>
<keyword evidence="7 17" id="KW-0812">Transmembrane</keyword>
<organism evidence="20">
    <name type="scientific">Achalinus spinalis</name>
    <name type="common">Peters' odd-scaled snake</name>
    <dbReference type="NCBI Taxonomy" id="1748395"/>
    <lineage>
        <taxon>Eukaryota</taxon>
        <taxon>Metazoa</taxon>
        <taxon>Chordata</taxon>
        <taxon>Craniata</taxon>
        <taxon>Vertebrata</taxon>
        <taxon>Euteleostomi</taxon>
        <taxon>Lepidosauria</taxon>
        <taxon>Squamata</taxon>
        <taxon>Bifurcata</taxon>
        <taxon>Unidentata</taxon>
        <taxon>Episquamata</taxon>
        <taxon>Toxicofera</taxon>
        <taxon>Serpentes</taxon>
        <taxon>Colubroidea</taxon>
        <taxon>Xenodermatidae</taxon>
        <taxon>Achalinus</taxon>
    </lineage>
</organism>
<keyword evidence="6 17" id="KW-0679">Respiratory chain</keyword>
<dbReference type="Pfam" id="PF06444">
    <property type="entry name" value="NADH_dehy_S2_C"/>
    <property type="match status" value="1"/>
</dbReference>
<feature type="transmembrane region" description="Helical" evidence="17">
    <location>
        <begin position="125"/>
        <end position="144"/>
    </location>
</feature>
<dbReference type="GO" id="GO:0005743">
    <property type="term" value="C:mitochondrial inner membrane"/>
    <property type="evidence" value="ECO:0007669"/>
    <property type="project" value="UniProtKB-SubCell"/>
</dbReference>
<accession>A0A1I9KE61</accession>
<evidence type="ECO:0000256" key="3">
    <source>
        <dbReference type="ARBA" id="ARBA00012944"/>
    </source>
</evidence>
<dbReference type="PANTHER" id="PTHR46552:SF1">
    <property type="entry name" value="NADH-UBIQUINONE OXIDOREDUCTASE CHAIN 2"/>
    <property type="match status" value="1"/>
</dbReference>
<evidence type="ECO:0000256" key="9">
    <source>
        <dbReference type="ARBA" id="ARBA00022967"/>
    </source>
</evidence>
<dbReference type="AlphaFoldDB" id="A0A1I9KE61"/>
<keyword evidence="9 17" id="KW-1278">Translocase</keyword>
<feature type="transmembrane region" description="Helical" evidence="17">
    <location>
        <begin position="237"/>
        <end position="256"/>
    </location>
</feature>
<evidence type="ECO:0000256" key="4">
    <source>
        <dbReference type="ARBA" id="ARBA00021008"/>
    </source>
</evidence>
<evidence type="ECO:0000256" key="10">
    <source>
        <dbReference type="ARBA" id="ARBA00022982"/>
    </source>
</evidence>
<feature type="transmembrane region" description="Helical" evidence="17">
    <location>
        <begin position="150"/>
        <end position="168"/>
    </location>
</feature>
<dbReference type="InterPro" id="IPR003917">
    <property type="entry name" value="NADH_UbQ_OxRdtase_chain2"/>
</dbReference>
<gene>
    <name evidence="20" type="primary">ND2</name>
</gene>
<feature type="transmembrane region" description="Helical" evidence="17">
    <location>
        <begin position="59"/>
        <end position="79"/>
    </location>
</feature>
<feature type="transmembrane region" description="Helical" evidence="17">
    <location>
        <begin position="189"/>
        <end position="217"/>
    </location>
</feature>
<evidence type="ECO:0000256" key="7">
    <source>
        <dbReference type="ARBA" id="ARBA00022692"/>
    </source>
</evidence>
<keyword evidence="10 17" id="KW-0249">Electron transport</keyword>
<keyword evidence="14 17" id="KW-0496">Mitochondrion</keyword>
<dbReference type="PANTHER" id="PTHR46552">
    <property type="entry name" value="NADH-UBIQUINONE OXIDOREDUCTASE CHAIN 2"/>
    <property type="match status" value="1"/>
</dbReference>
<comment type="subcellular location">
    <subcellularLocation>
        <location evidence="1 17">Mitochondrion inner membrane</location>
        <topology evidence="1 17">Multi-pass membrane protein</topology>
    </subcellularLocation>
</comment>
<dbReference type="InterPro" id="IPR001750">
    <property type="entry name" value="ND/Mrp_TM"/>
</dbReference>
<evidence type="ECO:0000256" key="14">
    <source>
        <dbReference type="ARBA" id="ARBA00023128"/>
    </source>
</evidence>
<evidence type="ECO:0000256" key="11">
    <source>
        <dbReference type="ARBA" id="ARBA00022989"/>
    </source>
</evidence>
<evidence type="ECO:0000256" key="13">
    <source>
        <dbReference type="ARBA" id="ARBA00023075"/>
    </source>
</evidence>